<dbReference type="InterPro" id="IPR020476">
    <property type="entry name" value="Nudix_hydrolase"/>
</dbReference>
<dbReference type="InterPro" id="IPR000086">
    <property type="entry name" value="NUDIX_hydrolase_dom"/>
</dbReference>
<dbReference type="Gene3D" id="3.40.50.1240">
    <property type="entry name" value="Phosphoglycerate mutase-like"/>
    <property type="match status" value="1"/>
</dbReference>
<dbReference type="PROSITE" id="PS00893">
    <property type="entry name" value="NUDIX_BOX"/>
    <property type="match status" value="1"/>
</dbReference>
<evidence type="ECO:0000256" key="1">
    <source>
        <dbReference type="ARBA" id="ARBA00005582"/>
    </source>
</evidence>
<dbReference type="PANTHER" id="PTHR21340">
    <property type="entry name" value="DIADENOSINE 5,5-P1,P4-TETRAPHOSPHATE PYROPHOSPHOHYDROLASE MUTT"/>
    <property type="match status" value="1"/>
</dbReference>
<keyword evidence="6" id="KW-1185">Reference proteome</keyword>
<dbReference type="SMART" id="SM00855">
    <property type="entry name" value="PGAM"/>
    <property type="match status" value="1"/>
</dbReference>
<dbReference type="Proteomes" id="UP001501195">
    <property type="component" value="Unassembled WGS sequence"/>
</dbReference>
<evidence type="ECO:0000256" key="2">
    <source>
        <dbReference type="ARBA" id="ARBA00022801"/>
    </source>
</evidence>
<dbReference type="PANTHER" id="PTHR21340:SF0">
    <property type="entry name" value="BIS(5'-NUCLEOSYL)-TETRAPHOSPHATASE [ASYMMETRICAL]"/>
    <property type="match status" value="1"/>
</dbReference>
<dbReference type="Pfam" id="PF00300">
    <property type="entry name" value="His_Phos_1"/>
    <property type="match status" value="1"/>
</dbReference>
<dbReference type="CDD" id="cd03673">
    <property type="entry name" value="NUDIX_Ap6A_hydrolase"/>
    <property type="match status" value="1"/>
</dbReference>
<feature type="domain" description="Nudix hydrolase" evidence="4">
    <location>
        <begin position="9"/>
        <end position="144"/>
    </location>
</feature>
<evidence type="ECO:0000259" key="4">
    <source>
        <dbReference type="PROSITE" id="PS51462"/>
    </source>
</evidence>
<dbReference type="Gene3D" id="3.90.79.10">
    <property type="entry name" value="Nucleoside Triphosphate Pyrophosphohydrolase"/>
    <property type="match status" value="1"/>
</dbReference>
<accession>A0ABP9HQK5</accession>
<dbReference type="InterPro" id="IPR020084">
    <property type="entry name" value="NUDIX_hydrolase_CS"/>
</dbReference>
<dbReference type="RefSeq" id="WP_345711983.1">
    <property type="nucleotide sequence ID" value="NZ_BAABIL010000214.1"/>
</dbReference>
<dbReference type="PROSITE" id="PS51462">
    <property type="entry name" value="NUDIX"/>
    <property type="match status" value="1"/>
</dbReference>
<proteinExistence type="inferred from homology"/>
<dbReference type="PRINTS" id="PR00502">
    <property type="entry name" value="NUDIXFAMILY"/>
</dbReference>
<gene>
    <name evidence="5" type="ORF">GCM10023225_16590</name>
</gene>
<dbReference type="InterPro" id="IPR051325">
    <property type="entry name" value="Nudix_hydrolase_domain"/>
</dbReference>
<dbReference type="CDD" id="cd07040">
    <property type="entry name" value="HP"/>
    <property type="match status" value="1"/>
</dbReference>
<organism evidence="5 6">
    <name type="scientific">Kineococcus glutinatus</name>
    <dbReference type="NCBI Taxonomy" id="1070872"/>
    <lineage>
        <taxon>Bacteria</taxon>
        <taxon>Bacillati</taxon>
        <taxon>Actinomycetota</taxon>
        <taxon>Actinomycetes</taxon>
        <taxon>Kineosporiales</taxon>
        <taxon>Kineosporiaceae</taxon>
        <taxon>Kineococcus</taxon>
    </lineage>
</organism>
<dbReference type="EMBL" id="BAABIL010000214">
    <property type="protein sequence ID" value="GAA4976218.1"/>
    <property type="molecule type" value="Genomic_DNA"/>
</dbReference>
<evidence type="ECO:0000313" key="6">
    <source>
        <dbReference type="Proteomes" id="UP001501195"/>
    </source>
</evidence>
<protein>
    <submittedName>
        <fullName evidence="5">NUDIX hydrolase</fullName>
    </submittedName>
</protein>
<dbReference type="InterPro" id="IPR029033">
    <property type="entry name" value="His_PPase_superfam"/>
</dbReference>
<dbReference type="SUPFAM" id="SSF53254">
    <property type="entry name" value="Phosphoglycerate mutase-like"/>
    <property type="match status" value="1"/>
</dbReference>
<name>A0ABP9HQK5_9ACTN</name>
<dbReference type="Pfam" id="PF00293">
    <property type="entry name" value="NUDIX"/>
    <property type="match status" value="1"/>
</dbReference>
<keyword evidence="2 3" id="KW-0378">Hydrolase</keyword>
<dbReference type="InterPro" id="IPR015797">
    <property type="entry name" value="NUDIX_hydrolase-like_dom_sf"/>
</dbReference>
<comment type="similarity">
    <text evidence="1 3">Belongs to the Nudix hydrolase family.</text>
</comment>
<reference evidence="6" key="1">
    <citation type="journal article" date="2019" name="Int. J. Syst. Evol. Microbiol.">
        <title>The Global Catalogue of Microorganisms (GCM) 10K type strain sequencing project: providing services to taxonomists for standard genome sequencing and annotation.</title>
        <authorList>
            <consortium name="The Broad Institute Genomics Platform"/>
            <consortium name="The Broad Institute Genome Sequencing Center for Infectious Disease"/>
            <person name="Wu L."/>
            <person name="Ma J."/>
        </authorList>
    </citation>
    <scope>NUCLEOTIDE SEQUENCE [LARGE SCALE GENOMIC DNA]</scope>
    <source>
        <strain evidence="6">JCM 18126</strain>
    </source>
</reference>
<sequence length="318" mass="33639">MSGAAAGTGRVEAAGCVVHRHRGRLLEVLLVHRPERRDKGRSADWSWPKGKLEEGERAAVAAVRETAEETGLAVRLGPRLGSLRYPLADSRRKRVRYWAATALDAGAGFVLPPAEVDDAAWLDVDEAARRLTHGQDLEPLAALRAQLAESPRGTWPLVVLRHGRAHPRAGWSGPDAQRPLAVAGLAQAELLRPLLSCWAPERVLSSPWSRCTQSVQPFAAGAGVRLGTDPALSEAGHEQSPEVTRALVAGLLGAGRAVVLCSHRPVLPTLLDALAARAGSAVAQRLRKIALHPGEAAVAHVAGVGGSVRVVAMEHHSA</sequence>
<comment type="caution">
    <text evidence="5">The sequence shown here is derived from an EMBL/GenBank/DDBJ whole genome shotgun (WGS) entry which is preliminary data.</text>
</comment>
<dbReference type="InterPro" id="IPR013078">
    <property type="entry name" value="His_Pase_superF_clade-1"/>
</dbReference>
<dbReference type="SUPFAM" id="SSF55811">
    <property type="entry name" value="Nudix"/>
    <property type="match status" value="1"/>
</dbReference>
<evidence type="ECO:0000256" key="3">
    <source>
        <dbReference type="RuleBase" id="RU003476"/>
    </source>
</evidence>
<evidence type="ECO:0000313" key="5">
    <source>
        <dbReference type="EMBL" id="GAA4976218.1"/>
    </source>
</evidence>
<dbReference type="GO" id="GO:0016787">
    <property type="term" value="F:hydrolase activity"/>
    <property type="evidence" value="ECO:0007669"/>
    <property type="project" value="UniProtKB-KW"/>
</dbReference>